<accession>A0A922HN32</accession>
<dbReference type="EMBL" id="ASGP02000007">
    <property type="protein sequence ID" value="KAH9497877.1"/>
    <property type="molecule type" value="Genomic_DNA"/>
</dbReference>
<dbReference type="AlphaFoldDB" id="A0A922HN32"/>
<evidence type="ECO:0000313" key="2">
    <source>
        <dbReference type="EMBL" id="KAH7645312.1"/>
    </source>
</evidence>
<dbReference type="Proteomes" id="UP000790347">
    <property type="component" value="Unassembled WGS sequence"/>
</dbReference>
<feature type="transmembrane region" description="Helical" evidence="1">
    <location>
        <begin position="78"/>
        <end position="98"/>
    </location>
</feature>
<name>A0A922HN32_DERFA</name>
<evidence type="ECO:0000313" key="3">
    <source>
        <dbReference type="EMBL" id="KAH9497877.1"/>
    </source>
</evidence>
<keyword evidence="1" id="KW-0472">Membrane</keyword>
<comment type="caution">
    <text evidence="3">The sequence shown here is derived from an EMBL/GenBank/DDBJ whole genome shotgun (WGS) entry which is preliminary data.</text>
</comment>
<evidence type="ECO:0000256" key="1">
    <source>
        <dbReference type="SAM" id="Phobius"/>
    </source>
</evidence>
<evidence type="ECO:0000313" key="4">
    <source>
        <dbReference type="Proteomes" id="UP000790347"/>
    </source>
</evidence>
<keyword evidence="1" id="KW-0812">Transmembrane</keyword>
<reference evidence="3" key="4">
    <citation type="journal article" date="2022" name="Res Sq">
        <title>Comparative Genomics Reveals Insights into the Divergent Evolution of Astigmatic Mites and Household Pest Adaptations.</title>
        <authorList>
            <person name="Xiong Q."/>
            <person name="Wan A.T.-Y."/>
            <person name="Liu X.-Y."/>
            <person name="Fung C.S.-H."/>
            <person name="Xiao X."/>
            <person name="Malainual N."/>
            <person name="Hou J."/>
            <person name="Wang L."/>
            <person name="Wang M."/>
            <person name="Yang K."/>
            <person name="Cui Y."/>
            <person name="Leung E."/>
            <person name="Nong W."/>
            <person name="Shin S.-K."/>
            <person name="Au S."/>
            <person name="Jeong K.Y."/>
            <person name="Chew F.T."/>
            <person name="Hui J."/>
            <person name="Leung T.F."/>
            <person name="Tungtrongchitr A."/>
            <person name="Zhong N."/>
            <person name="Liu Z."/>
            <person name="Tsui S."/>
        </authorList>
    </citation>
    <scope>NUCLEOTIDE SEQUENCE</scope>
    <source>
        <strain evidence="3">Derf</strain>
        <tissue evidence="3">Whole organism</tissue>
    </source>
</reference>
<feature type="transmembrane region" description="Helical" evidence="1">
    <location>
        <begin position="205"/>
        <end position="238"/>
    </location>
</feature>
<feature type="transmembrane region" description="Helical" evidence="1">
    <location>
        <begin position="374"/>
        <end position="392"/>
    </location>
</feature>
<proteinExistence type="predicted"/>
<organism evidence="3 4">
    <name type="scientific">Dermatophagoides farinae</name>
    <name type="common">American house dust mite</name>
    <dbReference type="NCBI Taxonomy" id="6954"/>
    <lineage>
        <taxon>Eukaryota</taxon>
        <taxon>Metazoa</taxon>
        <taxon>Ecdysozoa</taxon>
        <taxon>Arthropoda</taxon>
        <taxon>Chelicerata</taxon>
        <taxon>Arachnida</taxon>
        <taxon>Acari</taxon>
        <taxon>Acariformes</taxon>
        <taxon>Sarcoptiformes</taxon>
        <taxon>Astigmata</taxon>
        <taxon>Psoroptidia</taxon>
        <taxon>Analgoidea</taxon>
        <taxon>Pyroglyphidae</taxon>
        <taxon>Dermatophagoidinae</taxon>
        <taxon>Dermatophagoides</taxon>
    </lineage>
</organism>
<protein>
    <submittedName>
        <fullName evidence="3">Uncharacterized protein</fullName>
    </submittedName>
</protein>
<dbReference type="Proteomes" id="UP000828236">
    <property type="component" value="Unassembled WGS sequence"/>
</dbReference>
<feature type="transmembrane region" description="Helical" evidence="1">
    <location>
        <begin position="33"/>
        <end position="51"/>
    </location>
</feature>
<dbReference type="EMBL" id="SDOV01000001">
    <property type="protein sequence ID" value="KAH7645312.1"/>
    <property type="molecule type" value="Genomic_DNA"/>
</dbReference>
<keyword evidence="4" id="KW-1185">Reference proteome</keyword>
<reference evidence="3" key="1">
    <citation type="submission" date="2013-05" db="EMBL/GenBank/DDBJ databases">
        <authorList>
            <person name="Yim A.K.Y."/>
            <person name="Chan T.F."/>
            <person name="Ji K.M."/>
            <person name="Liu X.Y."/>
            <person name="Zhou J.W."/>
            <person name="Li R.Q."/>
            <person name="Yang K.Y."/>
            <person name="Li J."/>
            <person name="Li M."/>
            <person name="Law P.T.W."/>
            <person name="Wu Y.L."/>
            <person name="Cai Z.L."/>
            <person name="Qin H."/>
            <person name="Bao Y."/>
            <person name="Leung R.K.K."/>
            <person name="Ng P.K.S."/>
            <person name="Zou J."/>
            <person name="Zhong X.J."/>
            <person name="Ran P.X."/>
            <person name="Zhong N.S."/>
            <person name="Liu Z.G."/>
            <person name="Tsui S.K.W."/>
        </authorList>
    </citation>
    <scope>NUCLEOTIDE SEQUENCE</scope>
    <source>
        <strain evidence="3">Derf</strain>
        <tissue evidence="3">Whole organism</tissue>
    </source>
</reference>
<sequence length="479" mass="57222">MLFKIKTFLYDAIKHIVDDNGTVQYRLLHNIDVSLYVYWLIRGLMFSLIFIDPERFPLYRYDYISLYIWNHQKILNKFFVLIVILFIFTGFLGIRTFFFNNVDELSFRLLYDCIVYNTDQYYKSRDTDENIAMKLSQRFEDYQQRFARNHRLLSKIIPPFLVNRLFRIRVCIDSWLQMDRVDKDLFENQNKMRLFPNAPLKGRNYILLFVLIMDFCNYCLHIFIMLTILISGVIVIYFQISQFDIVQNSFVLKLCLMIEVILFTHNTFVMLQCAMLLSGTMLASFNAYYNQLAYMNQNFKKIIKNSKTNQRQINMLKELRFINNEHNTLSYYIIYSDKSTWSQALYYYALVSLPINVLFMCELIFEDMPAQTQFVFILISLIHAISGLLPFMTTAHVSSAFHKIKDYIPAMQLQLNRSTHLRMKLKYDDLYERLMSGKKIAFTFGYLGNLTYRGLFEAFLGYIAAFFMIMGFYLREHST</sequence>
<reference evidence="2" key="3">
    <citation type="journal article" date="2021" name="World Allergy Organ. J.">
        <title>Chromosome-level assembly of Dermatophagoides farinae genome and transcriptome reveals two novel allergens Der f 37 and Der f 39.</title>
        <authorList>
            <person name="Chen J."/>
            <person name="Cai Z."/>
            <person name="Fan D."/>
            <person name="Hu J."/>
            <person name="Hou Y."/>
            <person name="He Y."/>
            <person name="Zhang Z."/>
            <person name="Zhao Z."/>
            <person name="Gao P."/>
            <person name="Hu W."/>
            <person name="Sun J."/>
            <person name="Li J."/>
            <person name="Ji K."/>
        </authorList>
    </citation>
    <scope>NUCLEOTIDE SEQUENCE</scope>
    <source>
        <strain evidence="2">JKM2019</strain>
    </source>
</reference>
<keyword evidence="1" id="KW-1133">Transmembrane helix</keyword>
<reference evidence="2" key="2">
    <citation type="submission" date="2020-06" db="EMBL/GenBank/DDBJ databases">
        <authorList>
            <person name="Ji K."/>
            <person name="Li J."/>
        </authorList>
    </citation>
    <scope>NUCLEOTIDE SEQUENCE</scope>
    <source>
        <strain evidence="2">JKM2019</strain>
        <tissue evidence="2">Whole body</tissue>
    </source>
</reference>
<gene>
    <name evidence="3" type="ORF">DERF_013825</name>
    <name evidence="2" type="ORF">HUG17_0850</name>
</gene>
<feature type="transmembrane region" description="Helical" evidence="1">
    <location>
        <begin position="454"/>
        <end position="474"/>
    </location>
</feature>
<feature type="transmembrane region" description="Helical" evidence="1">
    <location>
        <begin position="345"/>
        <end position="365"/>
    </location>
</feature>